<dbReference type="eggNOG" id="KOG4244">
    <property type="taxonomic scope" value="Eukaryota"/>
</dbReference>
<dbReference type="Gene3D" id="1.20.1050.10">
    <property type="match status" value="1"/>
</dbReference>
<dbReference type="InterPro" id="IPR036249">
    <property type="entry name" value="Thioredoxin-like_sf"/>
</dbReference>
<dbReference type="Pfam" id="PF17172">
    <property type="entry name" value="GST_N_4"/>
    <property type="match status" value="1"/>
</dbReference>
<dbReference type="InParanoid" id="C3ZJH2"/>
<dbReference type="SUPFAM" id="SSF52833">
    <property type="entry name" value="Thioredoxin-like"/>
    <property type="match status" value="1"/>
</dbReference>
<dbReference type="SFLD" id="SFLDS00019">
    <property type="entry name" value="Glutathione_Transferase_(cytos"/>
    <property type="match status" value="1"/>
</dbReference>
<dbReference type="SFLD" id="SFLDG01200">
    <property type="entry name" value="SUF1.1"/>
    <property type="match status" value="1"/>
</dbReference>
<organism>
    <name type="scientific">Branchiostoma floridae</name>
    <name type="common">Florida lancelet</name>
    <name type="synonym">Amphioxus</name>
    <dbReference type="NCBI Taxonomy" id="7739"/>
    <lineage>
        <taxon>Eukaryota</taxon>
        <taxon>Metazoa</taxon>
        <taxon>Chordata</taxon>
        <taxon>Cephalochordata</taxon>
        <taxon>Leptocardii</taxon>
        <taxon>Amphioxiformes</taxon>
        <taxon>Branchiostomatidae</taxon>
        <taxon>Branchiostoma</taxon>
    </lineage>
</organism>
<dbReference type="InterPro" id="IPR012336">
    <property type="entry name" value="Thioredoxin-like_fold"/>
</dbReference>
<evidence type="ECO:0008006" key="5">
    <source>
        <dbReference type="Google" id="ProtNLM"/>
    </source>
</evidence>
<dbReference type="AlphaFoldDB" id="C3ZJH2"/>
<dbReference type="Pfam" id="PF17171">
    <property type="entry name" value="GST_C_6"/>
    <property type="match status" value="1"/>
</dbReference>
<proteinExistence type="inferred from homology"/>
<sequence length="269" mass="30678">MSGFVQSLWEAVGTSNQTFEQLLTDPAQLSCDNLVVLGACSVCVTVAVLWACSGEEFRTQKVKVRADFTPGKGKLPWIEYNGQAMGDSNLIIEFLNKEKGVDLNRSDFMMLTGPSTAPLLRCWRRTHIGWGGAKCKMIDNQDKIQELWQVSWFIFYFYLKPAVKVIKKNMWAHGIGRHSDDELEAIVKKDLRALSDFLGSKLYLMGDEPTEADAAVFGFLAQILWTMPGTYMYRIVTEDCLNLQAYTIRMKERYWPDWDQLTGNTKKDQ</sequence>
<comment type="similarity">
    <text evidence="1">Belongs to the FAX family.</text>
</comment>
<protein>
    <recommendedName>
        <fullName evidence="5">GST C-terminal domain-containing protein</fullName>
    </recommendedName>
</protein>
<gene>
    <name evidence="4" type="ORF">BRAFLDRAFT_76753</name>
</gene>
<accession>C3ZJH2</accession>
<dbReference type="InterPro" id="IPR040079">
    <property type="entry name" value="Glutathione_S-Trfase"/>
</dbReference>
<dbReference type="SFLD" id="SFLDG01180">
    <property type="entry name" value="SUF1"/>
    <property type="match status" value="1"/>
</dbReference>
<dbReference type="SUPFAM" id="SSF47616">
    <property type="entry name" value="GST C-terminal domain-like"/>
    <property type="match status" value="1"/>
</dbReference>
<evidence type="ECO:0000313" key="4">
    <source>
        <dbReference type="EMBL" id="EEN47314.1"/>
    </source>
</evidence>
<dbReference type="CDD" id="cd03193">
    <property type="entry name" value="GST_C_Metaxin"/>
    <property type="match status" value="1"/>
</dbReference>
<reference evidence="4" key="1">
    <citation type="journal article" date="2008" name="Nature">
        <title>The amphioxus genome and the evolution of the chordate karyotype.</title>
        <authorList>
            <consortium name="US DOE Joint Genome Institute (JGI-PGF)"/>
            <person name="Putnam N.H."/>
            <person name="Butts T."/>
            <person name="Ferrier D.E.K."/>
            <person name="Furlong R.F."/>
            <person name="Hellsten U."/>
            <person name="Kawashima T."/>
            <person name="Robinson-Rechavi M."/>
            <person name="Shoguchi E."/>
            <person name="Terry A."/>
            <person name="Yu J.-K."/>
            <person name="Benito-Gutierrez E.L."/>
            <person name="Dubchak I."/>
            <person name="Garcia-Fernandez J."/>
            <person name="Gibson-Brown J.J."/>
            <person name="Grigoriev I.V."/>
            <person name="Horton A.C."/>
            <person name="de Jong P.J."/>
            <person name="Jurka J."/>
            <person name="Kapitonov V.V."/>
            <person name="Kohara Y."/>
            <person name="Kuroki Y."/>
            <person name="Lindquist E."/>
            <person name="Lucas S."/>
            <person name="Osoegawa K."/>
            <person name="Pennacchio L.A."/>
            <person name="Salamov A.A."/>
            <person name="Satou Y."/>
            <person name="Sauka-Spengler T."/>
            <person name="Schmutz J."/>
            <person name="Shin-I T."/>
            <person name="Toyoda A."/>
            <person name="Bronner-Fraser M."/>
            <person name="Fujiyama A."/>
            <person name="Holland L.Z."/>
            <person name="Holland P.W.H."/>
            <person name="Satoh N."/>
            <person name="Rokhsar D.S."/>
        </authorList>
    </citation>
    <scope>NUCLEOTIDE SEQUENCE [LARGE SCALE GENOMIC DNA]</scope>
    <source>
        <strain evidence="4">S238N-H82</strain>
        <tissue evidence="4">Testes</tissue>
    </source>
</reference>
<evidence type="ECO:0000259" key="2">
    <source>
        <dbReference type="Pfam" id="PF17171"/>
    </source>
</evidence>
<dbReference type="InterPro" id="IPR026928">
    <property type="entry name" value="FAX/IsoI-like"/>
</dbReference>
<dbReference type="EMBL" id="GG666632">
    <property type="protein sequence ID" value="EEN47314.1"/>
    <property type="molecule type" value="Genomic_DNA"/>
</dbReference>
<evidence type="ECO:0000256" key="1">
    <source>
        <dbReference type="ARBA" id="ARBA00006475"/>
    </source>
</evidence>
<dbReference type="InterPro" id="IPR033468">
    <property type="entry name" value="Metaxin_GST"/>
</dbReference>
<dbReference type="PANTHER" id="PTHR12289">
    <property type="entry name" value="METAXIN RELATED"/>
    <property type="match status" value="1"/>
</dbReference>
<feature type="domain" description="Thioredoxin-like fold" evidence="3">
    <location>
        <begin position="68"/>
        <end position="104"/>
    </location>
</feature>
<dbReference type="InterPro" id="IPR050931">
    <property type="entry name" value="Mito_Protein_Transport_Metaxin"/>
</dbReference>
<evidence type="ECO:0000259" key="3">
    <source>
        <dbReference type="Pfam" id="PF17172"/>
    </source>
</evidence>
<dbReference type="PANTHER" id="PTHR12289:SF41">
    <property type="entry name" value="FAILED AXON CONNECTIONS-RELATED"/>
    <property type="match status" value="1"/>
</dbReference>
<name>C3ZJH2_BRAFL</name>
<dbReference type="InterPro" id="IPR036282">
    <property type="entry name" value="Glutathione-S-Trfase_C_sf"/>
</dbReference>
<feature type="domain" description="Metaxin glutathione S-transferase" evidence="2">
    <location>
        <begin position="187"/>
        <end position="250"/>
    </location>
</feature>